<reference evidence="1 2" key="1">
    <citation type="submission" date="2017-01" db="EMBL/GenBank/DDBJ databases">
        <title>Lactobacillus chiayiensis sp. nov., a lactic acid bacterium isolated from compost.</title>
        <authorList>
            <person name="Huang C.-H."/>
        </authorList>
    </citation>
    <scope>NUCLEOTIDE SEQUENCE [LARGE SCALE GENOMIC DNA]</scope>
    <source>
        <strain evidence="2">chh01</strain>
    </source>
</reference>
<dbReference type="Proteomes" id="UP000290475">
    <property type="component" value="Unassembled WGS sequence"/>
</dbReference>
<dbReference type="RefSeq" id="WP_129302938.1">
    <property type="nucleotide sequence ID" value="NZ_CP187176.1"/>
</dbReference>
<protein>
    <submittedName>
        <fullName evidence="1">Uncharacterized protein</fullName>
    </submittedName>
</protein>
<dbReference type="EMBL" id="MSSM01000064">
    <property type="protein sequence ID" value="RXT17762.1"/>
    <property type="molecule type" value="Genomic_DNA"/>
</dbReference>
<proteinExistence type="predicted"/>
<sequence length="135" mass="15314">MTRTPENKAWRSMAARVAADKDIYLKHFRGNARIESLGSILQYLMTADGDIETVELRVDALIRNAVSLDDYAHYMCHGDTGLQAANKIVDLMNKSYYGVSYEDLKSVIKTICVEIARRADKLGMSYHNYVMEAEK</sequence>
<accession>A0A4Q1THF4</accession>
<evidence type="ECO:0000313" key="2">
    <source>
        <dbReference type="Proteomes" id="UP000290475"/>
    </source>
</evidence>
<comment type="caution">
    <text evidence="1">The sequence shown here is derived from an EMBL/GenBank/DDBJ whole genome shotgun (WGS) entry which is preliminary data.</text>
</comment>
<organism evidence="1 2">
    <name type="scientific">Lacticaseibacillus chiayiensis</name>
    <dbReference type="NCBI Taxonomy" id="2100821"/>
    <lineage>
        <taxon>Bacteria</taxon>
        <taxon>Bacillati</taxon>
        <taxon>Bacillota</taxon>
        <taxon>Bacilli</taxon>
        <taxon>Lactobacillales</taxon>
        <taxon>Lactobacillaceae</taxon>
        <taxon>Lacticaseibacillus</taxon>
    </lineage>
</organism>
<gene>
    <name evidence="1" type="ORF">BVJ53_14165</name>
</gene>
<evidence type="ECO:0000313" key="1">
    <source>
        <dbReference type="EMBL" id="RXT17762.1"/>
    </source>
</evidence>
<dbReference type="AlphaFoldDB" id="A0A4Q1THF4"/>
<name>A0A4Q1THF4_9LACO</name>